<proteinExistence type="predicted"/>
<dbReference type="InterPro" id="IPR051481">
    <property type="entry name" value="BTB-POZ/Galectin-3-binding"/>
</dbReference>
<accession>A0A6Q2YBN1</accession>
<keyword evidence="1 4" id="KW-0732">Signal</keyword>
<evidence type="ECO:0000256" key="3">
    <source>
        <dbReference type="PROSITE-ProRule" id="PRU00196"/>
    </source>
</evidence>
<dbReference type="PROSITE" id="PS50287">
    <property type="entry name" value="SRCR_2"/>
    <property type="match status" value="1"/>
</dbReference>
<reference evidence="7" key="1">
    <citation type="journal article" date="2014" name="PLoS ONE">
        <title>The genome and linkage map of the northern pike (Esox lucius): conserved synteny revealed between the salmonid sister group and the Neoteleostei.</title>
        <authorList>
            <person name="Rondeau E.B."/>
            <person name="Minkley D.R."/>
            <person name="Leong J.S."/>
            <person name="Messmer A.M."/>
            <person name="Jantzen J.R."/>
            <person name="von Schalburg K.R."/>
            <person name="Lemon C."/>
            <person name="Bird N.H."/>
            <person name="Koop B.F."/>
        </authorList>
    </citation>
    <scope>NUCLEOTIDE SEQUENCE</scope>
</reference>
<keyword evidence="2 3" id="KW-1015">Disulfide bond</keyword>
<dbReference type="InterPro" id="IPR011333">
    <property type="entry name" value="SKP1/BTB/POZ_sf"/>
</dbReference>
<dbReference type="SUPFAM" id="SSF54695">
    <property type="entry name" value="POZ domain"/>
    <property type="match status" value="1"/>
</dbReference>
<sequence length="604" mass="68537">MPMRGINSLWLLLLLHAPGLDSTTWNLFSKFSTEPPQEGKLRLVGGNQESEGRVEVYHEGKWGTICDDGWDLAEAQVVCRQLKFPGAISAVTGGTYGEGSGSIWLDDLDCKGTEKSLTDCSFKGWGLTDCSHREDAGVVCGTGTDVTSNTVHNLDHSLGLSDDLGELFDRGDNCDFHIIVRSPTGNRDGEGNLEVEERNICTHKLILSLYPNVNITNGSNSLSIEVSQACNAHVTNFIRYLYTRKIDVTVSSAQCLHKLASEFGVKRLMQDTGRLFTVLLPEDPTFHTQISLYNYSLQTRDLQLQENCLQFLAWNVEALIKSPAWSEVSIDFLTDFLQRSDLVVPDEGFLLQALEHWITEKMQSTDNKSQAALLTLIRFPMIPAEKLYDLQFTSVLYKKYKKLYHGSILRGFQFNTVPFDILKKHKGRTDEEVHDYYPRIYTAEPWSITINSTNKEPTPTRQDFRYQYMASRGYPYYYQTQAPRYSRSKSFTTPNHNSVIFQTKDTNPITWSANIFMNQQECYSCTSFPTASLSLQSRLLPNQTNIVRYSNRLLLTCDGKFLSHVLDFKNNMAQVPTNSSVSLTYPCPEGQYGFTFVVRPEYIE</sequence>
<dbReference type="Gene3D" id="3.10.250.10">
    <property type="entry name" value="SRCR-like domain"/>
    <property type="match status" value="1"/>
</dbReference>
<dbReference type="SUPFAM" id="SSF56487">
    <property type="entry name" value="SRCR-like"/>
    <property type="match status" value="1"/>
</dbReference>
<feature type="domain" description="SRCR" evidence="5">
    <location>
        <begin position="41"/>
        <end position="141"/>
    </location>
</feature>
<feature type="disulfide bond" evidence="3">
    <location>
        <begin position="66"/>
        <end position="130"/>
    </location>
</feature>
<dbReference type="PRINTS" id="PR00258">
    <property type="entry name" value="SPERACTRCPTR"/>
</dbReference>
<keyword evidence="7" id="KW-1185">Reference proteome</keyword>
<feature type="chain" id="PRO_5044275634" description="SRCR domain-containing protein" evidence="4">
    <location>
        <begin position="23"/>
        <end position="604"/>
    </location>
</feature>
<dbReference type="GeneTree" id="ENSGT00950000182983"/>
<dbReference type="PANTHER" id="PTHR24410:SF16">
    <property type="entry name" value="GALECTIN-3-BINDING PROTEIN"/>
    <property type="match status" value="1"/>
</dbReference>
<reference evidence="6" key="2">
    <citation type="submission" date="2020-02" db="EMBL/GenBank/DDBJ databases">
        <title>Esox lucius (northern pike) genome, fEsoLuc1, primary haplotype.</title>
        <authorList>
            <person name="Myers G."/>
            <person name="Karagic N."/>
            <person name="Meyer A."/>
            <person name="Pippel M."/>
            <person name="Reichard M."/>
            <person name="Winkler S."/>
            <person name="Tracey A."/>
            <person name="Sims Y."/>
            <person name="Howe K."/>
            <person name="Rhie A."/>
            <person name="Formenti G."/>
            <person name="Durbin R."/>
            <person name="Fedrigo O."/>
            <person name="Jarvis E.D."/>
        </authorList>
    </citation>
    <scope>NUCLEOTIDE SEQUENCE [LARGE SCALE GENOMIC DNA]</scope>
</reference>
<evidence type="ECO:0000256" key="1">
    <source>
        <dbReference type="ARBA" id="ARBA00022729"/>
    </source>
</evidence>
<dbReference type="InterPro" id="IPR011705">
    <property type="entry name" value="BACK"/>
</dbReference>
<evidence type="ECO:0000313" key="7">
    <source>
        <dbReference type="Proteomes" id="UP000265140"/>
    </source>
</evidence>
<dbReference type="GO" id="GO:0016020">
    <property type="term" value="C:membrane"/>
    <property type="evidence" value="ECO:0007669"/>
    <property type="project" value="InterPro"/>
</dbReference>
<evidence type="ECO:0000256" key="4">
    <source>
        <dbReference type="SAM" id="SignalP"/>
    </source>
</evidence>
<dbReference type="InterPro" id="IPR001190">
    <property type="entry name" value="SRCR"/>
</dbReference>
<dbReference type="AlphaFoldDB" id="A0A6Q2YBN1"/>
<dbReference type="Pfam" id="PF07707">
    <property type="entry name" value="BACK"/>
    <property type="match status" value="1"/>
</dbReference>
<dbReference type="SMART" id="SM00202">
    <property type="entry name" value="SR"/>
    <property type="match status" value="1"/>
</dbReference>
<reference evidence="6" key="4">
    <citation type="submission" date="2025-09" db="UniProtKB">
        <authorList>
            <consortium name="Ensembl"/>
        </authorList>
    </citation>
    <scope>IDENTIFICATION</scope>
</reference>
<dbReference type="SMART" id="SM00875">
    <property type="entry name" value="BACK"/>
    <property type="match status" value="1"/>
</dbReference>
<dbReference type="PANTHER" id="PTHR24410">
    <property type="entry name" value="HL07962P-RELATED"/>
    <property type="match status" value="1"/>
</dbReference>
<feature type="disulfide bond" evidence="3">
    <location>
        <begin position="110"/>
        <end position="120"/>
    </location>
</feature>
<evidence type="ECO:0000313" key="6">
    <source>
        <dbReference type="Ensembl" id="ENSELUP00000062811.2"/>
    </source>
</evidence>
<feature type="signal peptide" evidence="4">
    <location>
        <begin position="1"/>
        <end position="22"/>
    </location>
</feature>
<dbReference type="Gene3D" id="3.30.710.10">
    <property type="entry name" value="Potassium Channel Kv1.1, Chain A"/>
    <property type="match status" value="1"/>
</dbReference>
<dbReference type="Ensembl" id="ENSELUT00000072557.2">
    <property type="protein sequence ID" value="ENSELUP00000062811.2"/>
    <property type="gene ID" value="ENSELUG00000037835.1"/>
</dbReference>
<protein>
    <recommendedName>
        <fullName evidence="5">SRCR domain-containing protein</fullName>
    </recommendedName>
</protein>
<dbReference type="Proteomes" id="UP000265140">
    <property type="component" value="Chromosome 11"/>
</dbReference>
<dbReference type="Pfam" id="PF00530">
    <property type="entry name" value="SRCR"/>
    <property type="match status" value="1"/>
</dbReference>
<evidence type="ECO:0000256" key="2">
    <source>
        <dbReference type="ARBA" id="ARBA00023157"/>
    </source>
</evidence>
<dbReference type="FunFam" id="3.10.250.10:FF:000001">
    <property type="entry name" value="Lysyl oxidase 4 isoform X1"/>
    <property type="match status" value="1"/>
</dbReference>
<feature type="disulfide bond" evidence="3">
    <location>
        <begin position="79"/>
        <end position="140"/>
    </location>
</feature>
<organism evidence="6 7">
    <name type="scientific">Esox lucius</name>
    <name type="common">Northern pike</name>
    <dbReference type="NCBI Taxonomy" id="8010"/>
    <lineage>
        <taxon>Eukaryota</taxon>
        <taxon>Metazoa</taxon>
        <taxon>Chordata</taxon>
        <taxon>Craniata</taxon>
        <taxon>Vertebrata</taxon>
        <taxon>Euteleostomi</taxon>
        <taxon>Actinopterygii</taxon>
        <taxon>Neopterygii</taxon>
        <taxon>Teleostei</taxon>
        <taxon>Protacanthopterygii</taxon>
        <taxon>Esociformes</taxon>
        <taxon>Esocidae</taxon>
        <taxon>Esox</taxon>
    </lineage>
</organism>
<dbReference type="Gene3D" id="1.25.40.420">
    <property type="match status" value="1"/>
</dbReference>
<reference evidence="6" key="3">
    <citation type="submission" date="2025-08" db="UniProtKB">
        <authorList>
            <consortium name="Ensembl"/>
        </authorList>
    </citation>
    <scope>IDENTIFICATION</scope>
</reference>
<name>A0A6Q2YBN1_ESOLU</name>
<dbReference type="Bgee" id="ENSELUG00000014060">
    <property type="expression patterns" value="Expressed in spleen and 15 other cell types or tissues"/>
</dbReference>
<dbReference type="InterPro" id="IPR036772">
    <property type="entry name" value="SRCR-like_dom_sf"/>
</dbReference>
<evidence type="ECO:0000259" key="5">
    <source>
        <dbReference type="PROSITE" id="PS50287"/>
    </source>
</evidence>